<reference evidence="2" key="1">
    <citation type="journal article" date="2023" name="Mol. Phylogenet. Evol.">
        <title>Genome-scale phylogeny and comparative genomics of the fungal order Sordariales.</title>
        <authorList>
            <person name="Hensen N."/>
            <person name="Bonometti L."/>
            <person name="Westerberg I."/>
            <person name="Brannstrom I.O."/>
            <person name="Guillou S."/>
            <person name="Cros-Aarteil S."/>
            <person name="Calhoun S."/>
            <person name="Haridas S."/>
            <person name="Kuo A."/>
            <person name="Mondo S."/>
            <person name="Pangilinan J."/>
            <person name="Riley R."/>
            <person name="LaButti K."/>
            <person name="Andreopoulos B."/>
            <person name="Lipzen A."/>
            <person name="Chen C."/>
            <person name="Yan M."/>
            <person name="Daum C."/>
            <person name="Ng V."/>
            <person name="Clum A."/>
            <person name="Steindorff A."/>
            <person name="Ohm R.A."/>
            <person name="Martin F."/>
            <person name="Silar P."/>
            <person name="Natvig D.O."/>
            <person name="Lalanne C."/>
            <person name="Gautier V."/>
            <person name="Ament-Velasquez S.L."/>
            <person name="Kruys A."/>
            <person name="Hutchinson M.I."/>
            <person name="Powell A.J."/>
            <person name="Barry K."/>
            <person name="Miller A.N."/>
            <person name="Grigoriev I.V."/>
            <person name="Debuchy R."/>
            <person name="Gladieux P."/>
            <person name="Hiltunen Thoren M."/>
            <person name="Johannesson H."/>
        </authorList>
    </citation>
    <scope>NUCLEOTIDE SEQUENCE</scope>
    <source>
        <strain evidence="2">CBS 990.96</strain>
    </source>
</reference>
<name>A0AAN7BGT1_9PEZI</name>
<comment type="caution">
    <text evidence="2">The sequence shown here is derived from an EMBL/GenBank/DDBJ whole genome shotgun (WGS) entry which is preliminary data.</text>
</comment>
<evidence type="ECO:0000313" key="2">
    <source>
        <dbReference type="EMBL" id="KAK4222925.1"/>
    </source>
</evidence>
<evidence type="ECO:0000313" key="3">
    <source>
        <dbReference type="Proteomes" id="UP001301958"/>
    </source>
</evidence>
<gene>
    <name evidence="2" type="ORF">QBC38DRAFT_518144</name>
</gene>
<sequence>MATPTYPTSSTLTGYVTLPLTTTFDPPENCKYNNVPTKPGSYGELVVNDVVTYYWNSYRSVMPPAYSCYPPSFPSAVYSPGLCPSGYQGFSGYPDYVNYTSWYTTFTDHAPTLLPGEHGALCCQSGFEPQPWNGMNPSSPSCTLSIKSTLTNNPPSRFPISQTLTILSYDDWISSFVVTSTVDIEFKIHHPGIIIKWKDGDFPAGVTPATPWVSSTSTAAASGGSSQELSAGAIAGIGIGAGIGVLLILLGVIIFWRSGWRRGLEGKEEGIELREEVPRAI</sequence>
<keyword evidence="3" id="KW-1185">Reference proteome</keyword>
<feature type="transmembrane region" description="Helical" evidence="1">
    <location>
        <begin position="233"/>
        <end position="256"/>
    </location>
</feature>
<proteinExistence type="predicted"/>
<dbReference type="Proteomes" id="UP001301958">
    <property type="component" value="Unassembled WGS sequence"/>
</dbReference>
<keyword evidence="1" id="KW-0812">Transmembrane</keyword>
<dbReference type="AlphaFoldDB" id="A0AAN7BGT1"/>
<keyword evidence="1" id="KW-0472">Membrane</keyword>
<accession>A0AAN7BGT1</accession>
<evidence type="ECO:0000256" key="1">
    <source>
        <dbReference type="SAM" id="Phobius"/>
    </source>
</evidence>
<keyword evidence="1" id="KW-1133">Transmembrane helix</keyword>
<organism evidence="2 3">
    <name type="scientific">Podospora fimiseda</name>
    <dbReference type="NCBI Taxonomy" id="252190"/>
    <lineage>
        <taxon>Eukaryota</taxon>
        <taxon>Fungi</taxon>
        <taxon>Dikarya</taxon>
        <taxon>Ascomycota</taxon>
        <taxon>Pezizomycotina</taxon>
        <taxon>Sordariomycetes</taxon>
        <taxon>Sordariomycetidae</taxon>
        <taxon>Sordariales</taxon>
        <taxon>Podosporaceae</taxon>
        <taxon>Podospora</taxon>
    </lineage>
</organism>
<dbReference type="EMBL" id="MU865448">
    <property type="protein sequence ID" value="KAK4222925.1"/>
    <property type="molecule type" value="Genomic_DNA"/>
</dbReference>
<protein>
    <submittedName>
        <fullName evidence="2">Uncharacterized protein</fullName>
    </submittedName>
</protein>
<reference evidence="2" key="2">
    <citation type="submission" date="2023-05" db="EMBL/GenBank/DDBJ databases">
        <authorList>
            <consortium name="Lawrence Berkeley National Laboratory"/>
            <person name="Steindorff A."/>
            <person name="Hensen N."/>
            <person name="Bonometti L."/>
            <person name="Westerberg I."/>
            <person name="Brannstrom I.O."/>
            <person name="Guillou S."/>
            <person name="Cros-Aarteil S."/>
            <person name="Calhoun S."/>
            <person name="Haridas S."/>
            <person name="Kuo A."/>
            <person name="Mondo S."/>
            <person name="Pangilinan J."/>
            <person name="Riley R."/>
            <person name="Labutti K."/>
            <person name="Andreopoulos B."/>
            <person name="Lipzen A."/>
            <person name="Chen C."/>
            <person name="Yanf M."/>
            <person name="Daum C."/>
            <person name="Ng V."/>
            <person name="Clum A."/>
            <person name="Ohm R."/>
            <person name="Martin F."/>
            <person name="Silar P."/>
            <person name="Natvig D."/>
            <person name="Lalanne C."/>
            <person name="Gautier V."/>
            <person name="Ament-Velasquez S.L."/>
            <person name="Kruys A."/>
            <person name="Hutchinson M.I."/>
            <person name="Powell A.J."/>
            <person name="Barry K."/>
            <person name="Miller A.N."/>
            <person name="Grigoriev I.V."/>
            <person name="Debuchy R."/>
            <person name="Gladieux P."/>
            <person name="Thoren M.H."/>
            <person name="Johannesson H."/>
        </authorList>
    </citation>
    <scope>NUCLEOTIDE SEQUENCE</scope>
    <source>
        <strain evidence="2">CBS 990.96</strain>
    </source>
</reference>